<dbReference type="Proteomes" id="UP000279833">
    <property type="component" value="Unassembled WGS sequence"/>
</dbReference>
<reference evidence="10 11" key="2">
    <citation type="submission" date="2018-11" db="EMBL/GenBank/DDBJ databases">
        <authorList>
            <consortium name="Pathogen Informatics"/>
        </authorList>
    </citation>
    <scope>NUCLEOTIDE SEQUENCE [LARGE SCALE GENOMIC DNA]</scope>
    <source>
        <strain evidence="10">Dakar</strain>
        <strain evidence="11">Dakar, Senegal</strain>
    </source>
</reference>
<dbReference type="Gene3D" id="1.10.287.110">
    <property type="entry name" value="DnaJ domain"/>
    <property type="match status" value="1"/>
</dbReference>
<dbReference type="STRING" id="6186.A0A183K8W5"/>
<dbReference type="InterPro" id="IPR036869">
    <property type="entry name" value="J_dom_sf"/>
</dbReference>
<dbReference type="SUPFAM" id="SSF90229">
    <property type="entry name" value="CCCH zinc finger"/>
    <property type="match status" value="1"/>
</dbReference>
<feature type="domain" description="C3H1-type" evidence="8">
    <location>
        <begin position="92"/>
        <end position="120"/>
    </location>
</feature>
<dbReference type="InterPro" id="IPR038534">
    <property type="entry name" value="Rtr1/RPAP2_sf"/>
</dbReference>
<dbReference type="PANTHER" id="PTHR12930">
    <property type="entry name" value="ZINC FINGER PROTEIN 183"/>
    <property type="match status" value="1"/>
</dbReference>
<keyword evidence="1 4" id="KW-0479">Metal-binding</keyword>
<evidence type="ECO:0000256" key="6">
    <source>
        <dbReference type="SAM" id="MobiDB-lite"/>
    </source>
</evidence>
<evidence type="ECO:0000313" key="10">
    <source>
        <dbReference type="EMBL" id="VDP44636.1"/>
    </source>
</evidence>
<evidence type="ECO:0000259" key="9">
    <source>
        <dbReference type="PROSITE" id="PS51479"/>
    </source>
</evidence>
<comment type="similarity">
    <text evidence="5">Belongs to the RPAP2 family.</text>
</comment>
<dbReference type="WBParaSite" id="SCUD_0001144601-mRNA-1">
    <property type="protein sequence ID" value="SCUD_0001144601-mRNA-1"/>
    <property type="gene ID" value="SCUD_0001144601"/>
</dbReference>
<dbReference type="GO" id="GO:0034247">
    <property type="term" value="P:snoRNA splicing"/>
    <property type="evidence" value="ECO:0007669"/>
    <property type="project" value="TreeGrafter"/>
</dbReference>
<dbReference type="PROSITE" id="PS50076">
    <property type="entry name" value="DNAJ_2"/>
    <property type="match status" value="1"/>
</dbReference>
<dbReference type="Gene3D" id="1.25.40.820">
    <property type="match status" value="1"/>
</dbReference>
<dbReference type="AlphaFoldDB" id="A0A183K8W5"/>
<keyword evidence="2 4" id="KW-0863">Zinc-finger</keyword>
<dbReference type="PANTHER" id="PTHR12930:SF0">
    <property type="entry name" value="RING FINGER PROTEIN 113B"/>
    <property type="match status" value="1"/>
</dbReference>
<evidence type="ECO:0000313" key="11">
    <source>
        <dbReference type="Proteomes" id="UP000279833"/>
    </source>
</evidence>
<dbReference type="GO" id="GO:0008270">
    <property type="term" value="F:zinc ion binding"/>
    <property type="evidence" value="ECO:0007669"/>
    <property type="project" value="UniProtKB-KW"/>
</dbReference>
<dbReference type="InterPro" id="IPR001623">
    <property type="entry name" value="DnaJ_domain"/>
</dbReference>
<evidence type="ECO:0000313" key="12">
    <source>
        <dbReference type="WBParaSite" id="SCUD_0001144601-mRNA-1"/>
    </source>
</evidence>
<evidence type="ECO:0000256" key="4">
    <source>
        <dbReference type="PROSITE-ProRule" id="PRU00723"/>
    </source>
</evidence>
<feature type="compositionally biased region" description="Basic and acidic residues" evidence="6">
    <location>
        <begin position="224"/>
        <end position="236"/>
    </location>
</feature>
<dbReference type="Pfam" id="PF04181">
    <property type="entry name" value="RPAP2_Rtr1"/>
    <property type="match status" value="1"/>
</dbReference>
<name>A0A183K8W5_9TREM</name>
<proteinExistence type="inferred from homology"/>
<dbReference type="InterPro" id="IPR039971">
    <property type="entry name" value="CWC24-like"/>
</dbReference>
<dbReference type="InterPro" id="IPR036855">
    <property type="entry name" value="Znf_CCCH_sf"/>
</dbReference>
<accession>A0A183K8W5</accession>
<organism evidence="12">
    <name type="scientific">Schistosoma curassoni</name>
    <dbReference type="NCBI Taxonomy" id="6186"/>
    <lineage>
        <taxon>Eukaryota</taxon>
        <taxon>Metazoa</taxon>
        <taxon>Spiralia</taxon>
        <taxon>Lophotrochozoa</taxon>
        <taxon>Platyhelminthes</taxon>
        <taxon>Trematoda</taxon>
        <taxon>Digenea</taxon>
        <taxon>Strigeidida</taxon>
        <taxon>Schistosomatoidea</taxon>
        <taxon>Schistosomatidae</taxon>
        <taxon>Schistosoma</taxon>
    </lineage>
</organism>
<sequence length="850" mass="97561">MLYQQESRITKEHIATATVEIDTDVNCDAQAIFEKAQKLNQESHNRNIYKGLNNYAQYIEKKDTVMGNASSGFNRKGPMRAPANLRATVRWDYQPDICKDYKETGFCSFGDSCKFLHDRSDYKHGWQIEQELAEGVYGIDGEDNRYEISHNSSEDEGFEDIPLFCMICRKDYKDPVVTIDCALQRYKKTARCYACTTDTKGFFKFAKNLLSRITILREKKKKHSELSESDHEDQHHSCSHSPVQCKGEQSDKGCTMDATEDEIKRIVNEARLKFHPDKNPDVSNRKFLVIERAWSILRYPEKRKAYDALLKQHKIISHSAGLPIQSDVSFDQFHDESESVHDVDLQSHNQECHCYWFPCRCGGSHVLDDLAVLCQVPYAKCTNCSLLMSSDGNDEFDVPSAPPPFKGLEKDKVETRKRQALFLRQALRIVERFAHNPVNTDMLAYALPWLEREQYDDISIERNAYGNCGYALCSKPKGQTNKQKYRICTTTRRVYDITKRQPFCSDWCYRASCYIRKQISKEPAWCRSADSLKPRHISLLPPNVPGHVGKVILDVQNRLLLNGSESDSSIENELNVNTESESIDLSSSTLEYSRKELEKLALGTNNENGIVVRDICPHALDSVESRVTSYDDQSEMYLKSPSDCEQLLDNQNVPTNLCDKLSKRLQEWLTEKAFVILTTYTFTSDEPTSVDGLHSKILQQFFSKHISSKGETREKTQFSDYPLTCVLPLIDSVSPEVLRRQILLDDLKKSMHPILDALKINIHCVYRRLENSVLYFNLTSKNVHMNPNESQLMALVILFLMANVEPALAQLTNDKCITRFLNSINGPSLLLFKNKIINQAMTMYRYDSDD</sequence>
<feature type="domain" description="J" evidence="7">
    <location>
        <begin position="247"/>
        <end position="310"/>
    </location>
</feature>
<dbReference type="SUPFAM" id="SSF46565">
    <property type="entry name" value="Chaperone J-domain"/>
    <property type="match status" value="1"/>
</dbReference>
<feature type="zinc finger region" description="C3H1-type" evidence="4">
    <location>
        <begin position="92"/>
        <end position="120"/>
    </location>
</feature>
<dbReference type="PROSITE" id="PS51479">
    <property type="entry name" value="ZF_RTR1"/>
    <property type="match status" value="1"/>
</dbReference>
<dbReference type="Pfam" id="PF00226">
    <property type="entry name" value="DnaJ"/>
    <property type="match status" value="1"/>
</dbReference>
<dbReference type="SMART" id="SM00356">
    <property type="entry name" value="ZnF_C3H1"/>
    <property type="match status" value="1"/>
</dbReference>
<keyword evidence="3 4" id="KW-0862">Zinc</keyword>
<feature type="domain" description="RTR1-type" evidence="9">
    <location>
        <begin position="445"/>
        <end position="528"/>
    </location>
</feature>
<evidence type="ECO:0000256" key="2">
    <source>
        <dbReference type="ARBA" id="ARBA00022771"/>
    </source>
</evidence>
<dbReference type="PROSITE" id="PS50103">
    <property type="entry name" value="ZF_C3H1"/>
    <property type="match status" value="1"/>
</dbReference>
<keyword evidence="11" id="KW-1185">Reference proteome</keyword>
<evidence type="ECO:0000256" key="3">
    <source>
        <dbReference type="ARBA" id="ARBA00022833"/>
    </source>
</evidence>
<dbReference type="CDD" id="cd06257">
    <property type="entry name" value="DnaJ"/>
    <property type="match status" value="1"/>
</dbReference>
<protein>
    <submittedName>
        <fullName evidence="12">C3H1-type domain-containing protein</fullName>
    </submittedName>
</protein>
<evidence type="ECO:0000256" key="1">
    <source>
        <dbReference type="ARBA" id="ARBA00022723"/>
    </source>
</evidence>
<gene>
    <name evidence="10" type="ORF">SCUD_LOCUS11442</name>
</gene>
<dbReference type="GO" id="GO:0005684">
    <property type="term" value="C:U2-type spliceosomal complex"/>
    <property type="evidence" value="ECO:0007669"/>
    <property type="project" value="TreeGrafter"/>
</dbReference>
<reference evidence="12" key="1">
    <citation type="submission" date="2016-06" db="UniProtKB">
        <authorList>
            <consortium name="WormBaseParasite"/>
        </authorList>
    </citation>
    <scope>IDENTIFICATION</scope>
</reference>
<evidence type="ECO:0000259" key="8">
    <source>
        <dbReference type="PROSITE" id="PS50103"/>
    </source>
</evidence>
<evidence type="ECO:0000259" key="7">
    <source>
        <dbReference type="PROSITE" id="PS50076"/>
    </source>
</evidence>
<dbReference type="InterPro" id="IPR007308">
    <property type="entry name" value="Rtr1/RPAP2_dom"/>
</dbReference>
<evidence type="ECO:0000256" key="5">
    <source>
        <dbReference type="PROSITE-ProRule" id="PRU00812"/>
    </source>
</evidence>
<dbReference type="Pfam" id="PF00642">
    <property type="entry name" value="zf-CCCH"/>
    <property type="match status" value="1"/>
</dbReference>
<dbReference type="Gene3D" id="4.10.1000.10">
    <property type="entry name" value="Zinc finger, CCCH-type"/>
    <property type="match status" value="1"/>
</dbReference>
<feature type="region of interest" description="Disordered" evidence="6">
    <location>
        <begin position="224"/>
        <end position="251"/>
    </location>
</feature>
<dbReference type="InterPro" id="IPR000571">
    <property type="entry name" value="Znf_CCCH"/>
</dbReference>
<dbReference type="EMBL" id="UZAK01034419">
    <property type="protein sequence ID" value="VDP44636.1"/>
    <property type="molecule type" value="Genomic_DNA"/>
</dbReference>